<dbReference type="PANTHER" id="PTHR43818">
    <property type="entry name" value="BCDNA.GH03377"/>
    <property type="match status" value="1"/>
</dbReference>
<dbReference type="InterPro" id="IPR055170">
    <property type="entry name" value="GFO_IDH_MocA-like_dom"/>
</dbReference>
<comment type="caution">
    <text evidence="5">The sequence shown here is derived from an EMBL/GenBank/DDBJ whole genome shotgun (WGS) entry which is preliminary data.</text>
</comment>
<dbReference type="GO" id="GO:0016491">
    <property type="term" value="F:oxidoreductase activity"/>
    <property type="evidence" value="ECO:0007669"/>
    <property type="project" value="UniProtKB-KW"/>
</dbReference>
<evidence type="ECO:0000256" key="2">
    <source>
        <dbReference type="SAM" id="MobiDB-lite"/>
    </source>
</evidence>
<organism evidence="5 6">
    <name type="scientific">Quadrisphaera granulorum</name>
    <dbReference type="NCBI Taxonomy" id="317664"/>
    <lineage>
        <taxon>Bacteria</taxon>
        <taxon>Bacillati</taxon>
        <taxon>Actinomycetota</taxon>
        <taxon>Actinomycetes</taxon>
        <taxon>Kineosporiales</taxon>
        <taxon>Kineosporiaceae</taxon>
        <taxon>Quadrisphaera</taxon>
    </lineage>
</organism>
<feature type="region of interest" description="Disordered" evidence="2">
    <location>
        <begin position="1"/>
        <end position="27"/>
    </location>
</feature>
<reference evidence="5 6" key="1">
    <citation type="submission" date="2018-03" db="EMBL/GenBank/DDBJ databases">
        <title>Genomic Encyclopedia of Archaeal and Bacterial Type Strains, Phase II (KMG-II): from individual species to whole genera.</title>
        <authorList>
            <person name="Goeker M."/>
        </authorList>
    </citation>
    <scope>NUCLEOTIDE SEQUENCE [LARGE SCALE GENOMIC DNA]</scope>
    <source>
        <strain evidence="5 6">DSM 44889</strain>
    </source>
</reference>
<evidence type="ECO:0000259" key="4">
    <source>
        <dbReference type="Pfam" id="PF22725"/>
    </source>
</evidence>
<accession>A0A316A7C9</accession>
<feature type="compositionally biased region" description="Low complexity" evidence="2">
    <location>
        <begin position="15"/>
        <end position="24"/>
    </location>
</feature>
<protein>
    <submittedName>
        <fullName evidence="5">Putative dehydrogenase</fullName>
    </submittedName>
</protein>
<gene>
    <name evidence="5" type="ORF">BXY45_11024</name>
</gene>
<keyword evidence="6" id="KW-1185">Reference proteome</keyword>
<dbReference type="Pfam" id="PF01408">
    <property type="entry name" value="GFO_IDH_MocA"/>
    <property type="match status" value="1"/>
</dbReference>
<dbReference type="InterPro" id="IPR000683">
    <property type="entry name" value="Gfo/Idh/MocA-like_OxRdtase_N"/>
</dbReference>
<dbReference type="Proteomes" id="UP000245469">
    <property type="component" value="Unassembled WGS sequence"/>
</dbReference>
<feature type="domain" description="Gfo/Idh/MocA-like oxidoreductase N-terminal" evidence="3">
    <location>
        <begin position="33"/>
        <end position="147"/>
    </location>
</feature>
<evidence type="ECO:0000313" key="6">
    <source>
        <dbReference type="Proteomes" id="UP000245469"/>
    </source>
</evidence>
<keyword evidence="1" id="KW-0560">Oxidoreductase</keyword>
<evidence type="ECO:0000313" key="5">
    <source>
        <dbReference type="EMBL" id="PWJ53781.1"/>
    </source>
</evidence>
<sequence length="391" mass="39912">MTEPSAGTGTGTGMGTTTASAATGGPRGSGRVGVGVIGAGTISTQYLTNLTSFPDLDVLVVADLAVDRARAQGEAFGVPRWGTVEDVLSDPEVEVVVNLTIPAAHVEVATAAVAAGKDVWTEKPFALDRASGTSLLEAAAKADRRVATAPDTFLGAGLQSARRLLESGAIGDPLTALVLLQSPGPESWHPDPAFLFAEGAGPLFDIGPYYLTALVQLLGPVGRVSATASKARPQRTIGSGPKAGQMFDVVVPTHVSALFEFEGGASATAVFSFDSAVNRTQLEVAGVGGTLELPDPNMFDGDTVVHALGGEPRSEAAVGSTASRGTGVLELARAIRAGRPERASGEQAFHVLDVMVSTIEAAQRHSPVDVESTTTVAPALPADWDPTALTL</sequence>
<evidence type="ECO:0000256" key="1">
    <source>
        <dbReference type="ARBA" id="ARBA00023002"/>
    </source>
</evidence>
<dbReference type="EMBL" id="QGDQ01000010">
    <property type="protein sequence ID" value="PWJ53781.1"/>
    <property type="molecule type" value="Genomic_DNA"/>
</dbReference>
<dbReference type="PANTHER" id="PTHR43818:SF11">
    <property type="entry name" value="BCDNA.GH03377"/>
    <property type="match status" value="1"/>
</dbReference>
<feature type="domain" description="GFO/IDH/MocA-like oxidoreductase" evidence="4">
    <location>
        <begin position="159"/>
        <end position="292"/>
    </location>
</feature>
<dbReference type="InterPro" id="IPR036291">
    <property type="entry name" value="NAD(P)-bd_dom_sf"/>
</dbReference>
<dbReference type="Pfam" id="PF22725">
    <property type="entry name" value="GFO_IDH_MocA_C3"/>
    <property type="match status" value="1"/>
</dbReference>
<dbReference type="Gene3D" id="3.40.50.720">
    <property type="entry name" value="NAD(P)-binding Rossmann-like Domain"/>
    <property type="match status" value="1"/>
</dbReference>
<dbReference type="AlphaFoldDB" id="A0A316A7C9"/>
<proteinExistence type="predicted"/>
<evidence type="ECO:0000259" key="3">
    <source>
        <dbReference type="Pfam" id="PF01408"/>
    </source>
</evidence>
<dbReference type="SUPFAM" id="SSF51735">
    <property type="entry name" value="NAD(P)-binding Rossmann-fold domains"/>
    <property type="match status" value="1"/>
</dbReference>
<dbReference type="SUPFAM" id="SSF55347">
    <property type="entry name" value="Glyceraldehyde-3-phosphate dehydrogenase-like, C-terminal domain"/>
    <property type="match status" value="1"/>
</dbReference>
<dbReference type="Gene3D" id="3.30.360.10">
    <property type="entry name" value="Dihydrodipicolinate Reductase, domain 2"/>
    <property type="match status" value="1"/>
</dbReference>
<dbReference type="InterPro" id="IPR050463">
    <property type="entry name" value="Gfo/Idh/MocA_oxidrdct_glycsds"/>
</dbReference>
<name>A0A316A7C9_9ACTN</name>
<dbReference type="GO" id="GO:0000166">
    <property type="term" value="F:nucleotide binding"/>
    <property type="evidence" value="ECO:0007669"/>
    <property type="project" value="InterPro"/>
</dbReference>